<name>A0A127Q5Q0_9BURK</name>
<dbReference type="Pfam" id="PF09932">
    <property type="entry name" value="DUF2164"/>
    <property type="match status" value="1"/>
</dbReference>
<proteinExistence type="predicted"/>
<dbReference type="InterPro" id="IPR018680">
    <property type="entry name" value="DUF2164"/>
</dbReference>
<accession>A0A127Q5Q0</accession>
<gene>
    <name evidence="1" type="ORF">CPter91_2960</name>
</gene>
<dbReference type="AlphaFoldDB" id="A0A127Q5Q0"/>
<dbReference type="Proteomes" id="UP000074561">
    <property type="component" value="Chromosome"/>
</dbReference>
<protein>
    <recommendedName>
        <fullName evidence="3">DUF2164 domain-containing protein</fullName>
    </recommendedName>
</protein>
<evidence type="ECO:0000313" key="2">
    <source>
        <dbReference type="Proteomes" id="UP000074561"/>
    </source>
</evidence>
<evidence type="ECO:0000313" key="1">
    <source>
        <dbReference type="EMBL" id="AMP05306.1"/>
    </source>
</evidence>
<reference evidence="1 2" key="1">
    <citation type="submission" date="2015-11" db="EMBL/GenBank/DDBJ databases">
        <title>Exploring the genomic traits of fungus-feeding bacterial genus Collimonas.</title>
        <authorList>
            <person name="Song C."/>
            <person name="Schmidt R."/>
            <person name="de Jager V."/>
            <person name="Krzyzanowska D."/>
            <person name="Jongedijk E."/>
            <person name="Cankar K."/>
            <person name="Beekwilder J."/>
            <person name="van Veen A."/>
            <person name="de Boer W."/>
            <person name="van Veen J.A."/>
            <person name="Garbeva P."/>
        </authorList>
    </citation>
    <scope>NUCLEOTIDE SEQUENCE [LARGE SCALE GENOMIC DNA]</scope>
    <source>
        <strain evidence="1 2">Ter91</strain>
    </source>
</reference>
<evidence type="ECO:0008006" key="3">
    <source>
        <dbReference type="Google" id="ProtNLM"/>
    </source>
</evidence>
<dbReference type="EMBL" id="CP013234">
    <property type="protein sequence ID" value="AMP05306.1"/>
    <property type="molecule type" value="Genomic_DNA"/>
</dbReference>
<organism evidence="1 2">
    <name type="scientific">Collimonas pratensis</name>
    <dbReference type="NCBI Taxonomy" id="279113"/>
    <lineage>
        <taxon>Bacteria</taxon>
        <taxon>Pseudomonadati</taxon>
        <taxon>Pseudomonadota</taxon>
        <taxon>Betaproteobacteria</taxon>
        <taxon>Burkholderiales</taxon>
        <taxon>Oxalobacteraceae</taxon>
        <taxon>Collimonas</taxon>
    </lineage>
</organism>
<sequence>MAIKLQQAEQKDLVGSIQRYFKENMEEPIGDLKAGMLLDFCLQVIGPAIYNQAIADAQAHMEAKVADLSVECYEESGHYWKKK</sequence>
<dbReference type="OrthoDB" id="573733at2"/>
<dbReference type="STRING" id="279113.CPter91_2960"/>
<dbReference type="RefSeq" id="WP_061941189.1">
    <property type="nucleotide sequence ID" value="NZ_CP013234.1"/>
</dbReference>
<dbReference type="KEGG" id="cpra:CPter91_2960"/>
<dbReference type="PATRIC" id="fig|279113.9.peg.2924"/>